<evidence type="ECO:0000259" key="2">
    <source>
        <dbReference type="PROSITE" id="PS50033"/>
    </source>
</evidence>
<organism evidence="3 4">
    <name type="scientific">Dendrobium catenatum</name>
    <dbReference type="NCBI Taxonomy" id="906689"/>
    <lineage>
        <taxon>Eukaryota</taxon>
        <taxon>Viridiplantae</taxon>
        <taxon>Streptophyta</taxon>
        <taxon>Embryophyta</taxon>
        <taxon>Tracheophyta</taxon>
        <taxon>Spermatophyta</taxon>
        <taxon>Magnoliopsida</taxon>
        <taxon>Liliopsida</taxon>
        <taxon>Asparagales</taxon>
        <taxon>Orchidaceae</taxon>
        <taxon>Epidendroideae</taxon>
        <taxon>Malaxideae</taxon>
        <taxon>Dendrobiinae</taxon>
        <taxon>Dendrobium</taxon>
    </lineage>
</organism>
<dbReference type="Proteomes" id="UP000233837">
    <property type="component" value="Unassembled WGS sequence"/>
</dbReference>
<dbReference type="GO" id="GO:0036503">
    <property type="term" value="P:ERAD pathway"/>
    <property type="evidence" value="ECO:0007669"/>
    <property type="project" value="TreeGrafter"/>
</dbReference>
<dbReference type="InterPro" id="IPR036249">
    <property type="entry name" value="Thioredoxin-like_sf"/>
</dbReference>
<feature type="region of interest" description="Disordered" evidence="1">
    <location>
        <begin position="218"/>
        <end position="266"/>
    </location>
</feature>
<dbReference type="AlphaFoldDB" id="A0A2I0XAQ5"/>
<dbReference type="PANTHER" id="PTHR23322">
    <property type="entry name" value="FAS-ASSOCIATED PROTEIN"/>
    <property type="match status" value="1"/>
</dbReference>
<dbReference type="PROSITE" id="PS50033">
    <property type="entry name" value="UBX"/>
    <property type="match status" value="1"/>
</dbReference>
<dbReference type="GO" id="GO:0005783">
    <property type="term" value="C:endoplasmic reticulum"/>
    <property type="evidence" value="ECO:0007669"/>
    <property type="project" value="TreeGrafter"/>
</dbReference>
<dbReference type="Gene3D" id="3.40.30.10">
    <property type="entry name" value="Glutaredoxin"/>
    <property type="match status" value="1"/>
</dbReference>
<dbReference type="Gene3D" id="3.10.20.90">
    <property type="entry name" value="Phosphatidylinositol 3-kinase Catalytic Subunit, Chain A, domain 1"/>
    <property type="match status" value="1"/>
</dbReference>
<dbReference type="Pfam" id="PF00789">
    <property type="entry name" value="UBX"/>
    <property type="match status" value="1"/>
</dbReference>
<feature type="compositionally biased region" description="Basic and acidic residues" evidence="1">
    <location>
        <begin position="243"/>
        <end position="257"/>
    </location>
</feature>
<name>A0A2I0XAQ5_9ASPA</name>
<dbReference type="InterPro" id="IPR049483">
    <property type="entry name" value="FAF1_2-like_UAS"/>
</dbReference>
<feature type="domain" description="UBX" evidence="2">
    <location>
        <begin position="263"/>
        <end position="341"/>
    </location>
</feature>
<reference evidence="3 4" key="2">
    <citation type="journal article" date="2017" name="Nature">
        <title>The Apostasia genome and the evolution of orchids.</title>
        <authorList>
            <person name="Zhang G.Q."/>
            <person name="Liu K.W."/>
            <person name="Li Z."/>
            <person name="Lohaus R."/>
            <person name="Hsiao Y.Y."/>
            <person name="Niu S.C."/>
            <person name="Wang J.Y."/>
            <person name="Lin Y.C."/>
            <person name="Xu Q."/>
            <person name="Chen L.J."/>
            <person name="Yoshida K."/>
            <person name="Fujiwara S."/>
            <person name="Wang Z.W."/>
            <person name="Zhang Y.Q."/>
            <person name="Mitsuda N."/>
            <person name="Wang M."/>
            <person name="Liu G.H."/>
            <person name="Pecoraro L."/>
            <person name="Huang H.X."/>
            <person name="Xiao X.J."/>
            <person name="Lin M."/>
            <person name="Wu X.Y."/>
            <person name="Wu W.L."/>
            <person name="Chen Y.Y."/>
            <person name="Chang S.B."/>
            <person name="Sakamoto S."/>
            <person name="Ohme-Takagi M."/>
            <person name="Yagi M."/>
            <person name="Zeng S.J."/>
            <person name="Shen C.Y."/>
            <person name="Yeh C.M."/>
            <person name="Luo Y.B."/>
            <person name="Tsai W.C."/>
            <person name="Van de Peer Y."/>
            <person name="Liu Z.J."/>
        </authorList>
    </citation>
    <scope>NUCLEOTIDE SEQUENCE [LARGE SCALE GENOMIC DNA]</scope>
    <source>
        <tissue evidence="3">The whole plant</tissue>
    </source>
</reference>
<dbReference type="InterPro" id="IPR001012">
    <property type="entry name" value="UBX_dom"/>
</dbReference>
<sequence length="345" mass="39451">MMRLPFGILHDISRVIGREATGRNSSYPEPLHQLEEFEINIPEEWYFLNVFERQYGESHPFFYASRFMEALKIAKNESKFVFVYLHSPDHPLTPSFCHETLCSELAVQFLDANFVSWGAVASRGEGLEMAMALRVTSFPFCAVVAPATGKSIAVLQKVEGPVSPEALVEILQRTLEEQGSAFRLSITAEEEVIRENRRLREEQDKAYLAALQKDKEKEEVLSATERRRKPNDENLSRKPAQKHTLEQMKEVPKETPMPKEASIEAQKTRLLIRFPNGTKKEQKFTSTDTIRSIYKYIDSLEIPGVGSYQLISNFPRKVYGHEQLDMTLREAGLHPNAALFLELIS</sequence>
<evidence type="ECO:0000313" key="3">
    <source>
        <dbReference type="EMBL" id="PKU84981.1"/>
    </source>
</evidence>
<evidence type="ECO:0000313" key="4">
    <source>
        <dbReference type="Proteomes" id="UP000233837"/>
    </source>
</evidence>
<dbReference type="InterPro" id="IPR029071">
    <property type="entry name" value="Ubiquitin-like_domsf"/>
</dbReference>
<protein>
    <recommendedName>
        <fullName evidence="2">UBX domain-containing protein</fullName>
    </recommendedName>
</protein>
<dbReference type="Pfam" id="PF21021">
    <property type="entry name" value="FAF1"/>
    <property type="match status" value="1"/>
</dbReference>
<accession>A0A2I0XAQ5</accession>
<dbReference type="InterPro" id="IPR006577">
    <property type="entry name" value="UAS"/>
</dbReference>
<dbReference type="STRING" id="906689.A0A2I0XAQ5"/>
<dbReference type="SMART" id="SM00594">
    <property type="entry name" value="UAS"/>
    <property type="match status" value="1"/>
</dbReference>
<dbReference type="SUPFAM" id="SSF52833">
    <property type="entry name" value="Thioredoxin-like"/>
    <property type="match status" value="1"/>
</dbReference>
<dbReference type="InterPro" id="IPR050730">
    <property type="entry name" value="UBX_domain-protein"/>
</dbReference>
<gene>
    <name evidence="3" type="ORF">MA16_Dca015197</name>
</gene>
<dbReference type="CDD" id="cd01767">
    <property type="entry name" value="UBX"/>
    <property type="match status" value="1"/>
</dbReference>
<dbReference type="PANTHER" id="PTHR23322:SF71">
    <property type="entry name" value="UBIQUITIN-ASSOCIATED (UBA) PROTEIN-RELATED"/>
    <property type="match status" value="1"/>
</dbReference>
<proteinExistence type="predicted"/>
<dbReference type="EMBL" id="KZ502009">
    <property type="protein sequence ID" value="PKU84981.1"/>
    <property type="molecule type" value="Genomic_DNA"/>
</dbReference>
<keyword evidence="4" id="KW-1185">Reference proteome</keyword>
<dbReference type="CDD" id="cd02958">
    <property type="entry name" value="UAS"/>
    <property type="match status" value="1"/>
</dbReference>
<dbReference type="GO" id="GO:0043130">
    <property type="term" value="F:ubiquitin binding"/>
    <property type="evidence" value="ECO:0007669"/>
    <property type="project" value="TreeGrafter"/>
</dbReference>
<dbReference type="SMART" id="SM00166">
    <property type="entry name" value="UBX"/>
    <property type="match status" value="1"/>
</dbReference>
<evidence type="ECO:0000256" key="1">
    <source>
        <dbReference type="SAM" id="MobiDB-lite"/>
    </source>
</evidence>
<reference evidence="3 4" key="1">
    <citation type="journal article" date="2016" name="Sci. Rep.">
        <title>The Dendrobium catenatum Lindl. genome sequence provides insights into polysaccharide synthase, floral development and adaptive evolution.</title>
        <authorList>
            <person name="Zhang G.Q."/>
            <person name="Xu Q."/>
            <person name="Bian C."/>
            <person name="Tsai W.C."/>
            <person name="Yeh C.M."/>
            <person name="Liu K.W."/>
            <person name="Yoshida K."/>
            <person name="Zhang L.S."/>
            <person name="Chang S.B."/>
            <person name="Chen F."/>
            <person name="Shi Y."/>
            <person name="Su Y.Y."/>
            <person name="Zhang Y.Q."/>
            <person name="Chen L.J."/>
            <person name="Yin Y."/>
            <person name="Lin M."/>
            <person name="Huang H."/>
            <person name="Deng H."/>
            <person name="Wang Z.W."/>
            <person name="Zhu S.L."/>
            <person name="Zhao X."/>
            <person name="Deng C."/>
            <person name="Niu S.C."/>
            <person name="Huang J."/>
            <person name="Wang M."/>
            <person name="Liu G.H."/>
            <person name="Yang H.J."/>
            <person name="Xiao X.J."/>
            <person name="Hsiao Y.Y."/>
            <person name="Wu W.L."/>
            <person name="Chen Y.Y."/>
            <person name="Mitsuda N."/>
            <person name="Ohme-Takagi M."/>
            <person name="Luo Y.B."/>
            <person name="Van de Peer Y."/>
            <person name="Liu Z.J."/>
        </authorList>
    </citation>
    <scope>NUCLEOTIDE SEQUENCE [LARGE SCALE GENOMIC DNA]</scope>
    <source>
        <tissue evidence="3">The whole plant</tissue>
    </source>
</reference>
<dbReference type="SUPFAM" id="SSF54236">
    <property type="entry name" value="Ubiquitin-like"/>
    <property type="match status" value="1"/>
</dbReference>